<dbReference type="Pfam" id="PF14839">
    <property type="entry name" value="DOR"/>
    <property type="match status" value="1"/>
</dbReference>
<organism evidence="12 13">
    <name type="scientific">Anguilla anguilla</name>
    <name type="common">European freshwater eel</name>
    <name type="synonym">Muraena anguilla</name>
    <dbReference type="NCBI Taxonomy" id="7936"/>
    <lineage>
        <taxon>Eukaryota</taxon>
        <taxon>Metazoa</taxon>
        <taxon>Chordata</taxon>
        <taxon>Craniata</taxon>
        <taxon>Vertebrata</taxon>
        <taxon>Euteleostomi</taxon>
        <taxon>Actinopterygii</taxon>
        <taxon>Neopterygii</taxon>
        <taxon>Teleostei</taxon>
        <taxon>Anguilliformes</taxon>
        <taxon>Anguillidae</taxon>
        <taxon>Anguilla</taxon>
    </lineage>
</organism>
<evidence type="ECO:0000256" key="10">
    <source>
        <dbReference type="ARBA" id="ARBA00034306"/>
    </source>
</evidence>
<keyword evidence="7" id="KW-0804">Transcription</keyword>
<dbReference type="GO" id="GO:0005829">
    <property type="term" value="C:cytosol"/>
    <property type="evidence" value="ECO:0007669"/>
    <property type="project" value="UniProtKB-SubCell"/>
</dbReference>
<dbReference type="AlphaFoldDB" id="A0A9D3LT80"/>
<evidence type="ECO:0000256" key="4">
    <source>
        <dbReference type="ARBA" id="ARBA00023006"/>
    </source>
</evidence>
<dbReference type="PANTHER" id="PTHR31671:SF2">
    <property type="entry name" value="TUMOR PROTEIN P53-INDUCIBLE NUCLEAR PROTEIN 2"/>
    <property type="match status" value="1"/>
</dbReference>
<keyword evidence="6" id="KW-0010">Activator</keyword>
<dbReference type="EMBL" id="JAFIRN010000014">
    <property type="protein sequence ID" value="KAG5836001.1"/>
    <property type="molecule type" value="Genomic_DNA"/>
</dbReference>
<evidence type="ECO:0000313" key="13">
    <source>
        <dbReference type="Proteomes" id="UP001044222"/>
    </source>
</evidence>
<dbReference type="PANTHER" id="PTHR31671">
    <property type="entry name" value="DIABETES AND OBESITY REGULATED, ISOFORM G"/>
    <property type="match status" value="1"/>
</dbReference>
<feature type="region of interest" description="Disordered" evidence="11">
    <location>
        <begin position="122"/>
        <end position="172"/>
    </location>
</feature>
<name>A0A9D3LT80_ANGAN</name>
<proteinExistence type="predicted"/>
<dbReference type="GO" id="GO:0031410">
    <property type="term" value="C:cytoplasmic vesicle"/>
    <property type="evidence" value="ECO:0007669"/>
    <property type="project" value="UniProtKB-KW"/>
</dbReference>
<gene>
    <name evidence="12" type="ORF">ANANG_G00249970</name>
</gene>
<keyword evidence="13" id="KW-1185">Reference proteome</keyword>
<evidence type="ECO:0000256" key="8">
    <source>
        <dbReference type="ARBA" id="ARBA00023242"/>
    </source>
</evidence>
<reference evidence="12" key="1">
    <citation type="submission" date="2021-01" db="EMBL/GenBank/DDBJ databases">
        <title>A chromosome-scale assembly of European eel, Anguilla anguilla.</title>
        <authorList>
            <person name="Henkel C."/>
            <person name="Jong-Raadsen S.A."/>
            <person name="Dufour S."/>
            <person name="Weltzien F.-A."/>
            <person name="Palstra A.P."/>
            <person name="Pelster B."/>
            <person name="Spaink H.P."/>
            <person name="Van Den Thillart G.E."/>
            <person name="Jansen H."/>
            <person name="Zahm M."/>
            <person name="Klopp C."/>
            <person name="Cedric C."/>
            <person name="Louis A."/>
            <person name="Berthelot C."/>
            <person name="Parey E."/>
            <person name="Roest Crollius H."/>
            <person name="Montfort J."/>
            <person name="Robinson-Rechavi M."/>
            <person name="Bucao C."/>
            <person name="Bouchez O."/>
            <person name="Gislard M."/>
            <person name="Lluch J."/>
            <person name="Milhes M."/>
            <person name="Lampietro C."/>
            <person name="Lopez Roques C."/>
            <person name="Donnadieu C."/>
            <person name="Braasch I."/>
            <person name="Desvignes T."/>
            <person name="Postlethwait J."/>
            <person name="Bobe J."/>
            <person name="Guiguen Y."/>
            <person name="Dirks R."/>
        </authorList>
    </citation>
    <scope>NUCLEOTIDE SEQUENCE</scope>
    <source>
        <strain evidence="12">Tag_6206</strain>
        <tissue evidence="12">Liver</tissue>
    </source>
</reference>
<evidence type="ECO:0000313" key="12">
    <source>
        <dbReference type="EMBL" id="KAG5836001.1"/>
    </source>
</evidence>
<keyword evidence="9" id="KW-0968">Cytoplasmic vesicle</keyword>
<comment type="subcellular location">
    <subcellularLocation>
        <location evidence="2">Cytoplasm</location>
        <location evidence="2">Cytosol</location>
    </subcellularLocation>
    <subcellularLocation>
        <location evidence="1">Cytoplasmic vesicle</location>
        <location evidence="1">Autophagosome</location>
    </subcellularLocation>
    <subcellularLocation>
        <location evidence="10">Nucleus</location>
        <location evidence="10">Nuclear body</location>
    </subcellularLocation>
</comment>
<dbReference type="GO" id="GO:0005776">
    <property type="term" value="C:autophagosome"/>
    <property type="evidence" value="ECO:0007669"/>
    <property type="project" value="UniProtKB-SubCell"/>
</dbReference>
<dbReference type="Proteomes" id="UP001044222">
    <property type="component" value="Chromosome 14"/>
</dbReference>
<keyword evidence="5" id="KW-0805">Transcription regulation</keyword>
<evidence type="ECO:0000256" key="2">
    <source>
        <dbReference type="ARBA" id="ARBA00004514"/>
    </source>
</evidence>
<feature type="compositionally biased region" description="Basic residues" evidence="11">
    <location>
        <begin position="124"/>
        <end position="140"/>
    </location>
</feature>
<dbReference type="GO" id="GO:0000045">
    <property type="term" value="P:autophagosome assembly"/>
    <property type="evidence" value="ECO:0007669"/>
    <property type="project" value="TreeGrafter"/>
</dbReference>
<evidence type="ECO:0000256" key="1">
    <source>
        <dbReference type="ARBA" id="ARBA00004419"/>
    </source>
</evidence>
<dbReference type="GO" id="GO:0016604">
    <property type="term" value="C:nuclear body"/>
    <property type="evidence" value="ECO:0007669"/>
    <property type="project" value="UniProtKB-SubCell"/>
</dbReference>
<accession>A0A9D3LT80</accession>
<evidence type="ECO:0000256" key="11">
    <source>
        <dbReference type="SAM" id="MobiDB-lite"/>
    </source>
</evidence>
<sequence length="172" mass="18787">MFQRISSLFFGEVEDSSKDFKGPKPSILEADEEGWLLVSMPEGATITDTSPLEDILVELPSLSIYGSHGDQAATKEGVANLTSSVRVIEQPLPKVRSRVLGRVTHGTTSQLGALAKVTQVGRVQRAKARSDRRHLGRNRGQRQNAARNQPPRCAGRGHGTFLHQPGLRTCNH</sequence>
<keyword evidence="3" id="KW-0963">Cytoplasm</keyword>
<evidence type="ECO:0000256" key="9">
    <source>
        <dbReference type="ARBA" id="ARBA00023329"/>
    </source>
</evidence>
<evidence type="ECO:0000256" key="5">
    <source>
        <dbReference type="ARBA" id="ARBA00023015"/>
    </source>
</evidence>
<evidence type="ECO:0000256" key="6">
    <source>
        <dbReference type="ARBA" id="ARBA00023159"/>
    </source>
</evidence>
<keyword evidence="4" id="KW-0072">Autophagy</keyword>
<keyword evidence="8" id="KW-0539">Nucleus</keyword>
<dbReference type="GO" id="GO:0045893">
    <property type="term" value="P:positive regulation of DNA-templated transcription"/>
    <property type="evidence" value="ECO:0007669"/>
    <property type="project" value="TreeGrafter"/>
</dbReference>
<evidence type="ECO:0000256" key="7">
    <source>
        <dbReference type="ARBA" id="ARBA00023163"/>
    </source>
</evidence>
<protein>
    <recommendedName>
        <fullName evidence="14">Tumor protein p53-inducible nuclear protein 2</fullName>
    </recommendedName>
</protein>
<comment type="caution">
    <text evidence="12">The sequence shown here is derived from an EMBL/GenBank/DDBJ whole genome shotgun (WGS) entry which is preliminary data.</text>
</comment>
<evidence type="ECO:0008006" key="14">
    <source>
        <dbReference type="Google" id="ProtNLM"/>
    </source>
</evidence>
<dbReference type="InterPro" id="IPR029431">
    <property type="entry name" value="TP53INP"/>
</dbReference>
<evidence type="ECO:0000256" key="3">
    <source>
        <dbReference type="ARBA" id="ARBA00022490"/>
    </source>
</evidence>